<evidence type="ECO:0000313" key="2">
    <source>
        <dbReference type="Proteomes" id="UP001235939"/>
    </source>
</evidence>
<proteinExistence type="predicted"/>
<reference evidence="1 2" key="1">
    <citation type="submission" date="2022-01" db="EMBL/GenBank/DDBJ databases">
        <title>A chromosomal length assembly of Cordylochernes scorpioides.</title>
        <authorList>
            <person name="Zeh D."/>
            <person name="Zeh J."/>
        </authorList>
    </citation>
    <scope>NUCLEOTIDE SEQUENCE [LARGE SCALE GENOMIC DNA]</scope>
    <source>
        <strain evidence="1">IN4F17</strain>
        <tissue evidence="1">Whole Body</tissue>
    </source>
</reference>
<dbReference type="EMBL" id="CP092863">
    <property type="protein sequence ID" value="UYV61915.1"/>
    <property type="molecule type" value="Genomic_DNA"/>
</dbReference>
<dbReference type="Proteomes" id="UP001235939">
    <property type="component" value="Chromosome 01"/>
</dbReference>
<name>A0ABY6K066_9ARAC</name>
<keyword evidence="2" id="KW-1185">Reference proteome</keyword>
<evidence type="ECO:0000313" key="1">
    <source>
        <dbReference type="EMBL" id="UYV61915.1"/>
    </source>
</evidence>
<sequence length="108" mass="12271">MTQNVLQNVKAEGKTSVVKLYDRLETQLRAFETLGVARGKFVAMLYQLVESTLPEDTLRIWERSQLTATMDSRNAGLSHVVQSAEGSITLLCVLLWKPRRLLNPKKRN</sequence>
<gene>
    <name evidence="1" type="ORF">LAZ67_1007056</name>
</gene>
<accession>A0ABY6K066</accession>
<protein>
    <submittedName>
        <fullName evidence="1">Uncharacterized protein</fullName>
    </submittedName>
</protein>
<organism evidence="1 2">
    <name type="scientific">Cordylochernes scorpioides</name>
    <dbReference type="NCBI Taxonomy" id="51811"/>
    <lineage>
        <taxon>Eukaryota</taxon>
        <taxon>Metazoa</taxon>
        <taxon>Ecdysozoa</taxon>
        <taxon>Arthropoda</taxon>
        <taxon>Chelicerata</taxon>
        <taxon>Arachnida</taxon>
        <taxon>Pseudoscorpiones</taxon>
        <taxon>Cheliferoidea</taxon>
        <taxon>Chernetidae</taxon>
        <taxon>Cordylochernes</taxon>
    </lineage>
</organism>